<sequence>MKIIQLYLRLALGIGFLVPGLDRLGCWGPHGGAQISWGDWAHFQTYAREVMSFLPTGLADKLAVVATAAELTFGVLLVLGLWTRWAALGSGLLLLGFAISMAVSFGIVSPLSYSVFTASAGAFLLSGVKVYPFSLDALLTKRAAPSSRR</sequence>
<dbReference type="EMBL" id="SODV01000001">
    <property type="protein sequence ID" value="TDX00297.1"/>
    <property type="molecule type" value="Genomic_DNA"/>
</dbReference>
<evidence type="ECO:0000256" key="1">
    <source>
        <dbReference type="ARBA" id="ARBA00004141"/>
    </source>
</evidence>
<dbReference type="RefSeq" id="WP_133991728.1">
    <property type="nucleotide sequence ID" value="NZ_SODV01000001.1"/>
</dbReference>
<keyword evidence="3 5" id="KW-1133">Transmembrane helix</keyword>
<accession>A0A4R8DSD8</accession>
<proteinExistence type="predicted"/>
<evidence type="ECO:0000313" key="6">
    <source>
        <dbReference type="EMBL" id="TDX00297.1"/>
    </source>
</evidence>
<reference evidence="6 7" key="1">
    <citation type="submission" date="2019-03" db="EMBL/GenBank/DDBJ databases">
        <title>Genomic Encyclopedia of Type Strains, Phase IV (KMG-IV): sequencing the most valuable type-strain genomes for metagenomic binning, comparative biology and taxonomic classification.</title>
        <authorList>
            <person name="Goeker M."/>
        </authorList>
    </citation>
    <scope>NUCLEOTIDE SEQUENCE [LARGE SCALE GENOMIC DNA]</scope>
    <source>
        <strain evidence="6 7">DSM 100059</strain>
    </source>
</reference>
<feature type="transmembrane region" description="Helical" evidence="5">
    <location>
        <begin position="115"/>
        <end position="139"/>
    </location>
</feature>
<evidence type="ECO:0000256" key="4">
    <source>
        <dbReference type="ARBA" id="ARBA00023136"/>
    </source>
</evidence>
<evidence type="ECO:0000256" key="2">
    <source>
        <dbReference type="ARBA" id="ARBA00022692"/>
    </source>
</evidence>
<evidence type="ECO:0000313" key="7">
    <source>
        <dbReference type="Proteomes" id="UP000294498"/>
    </source>
</evidence>
<protein>
    <submittedName>
        <fullName evidence="6">DoxX-like protein</fullName>
    </submittedName>
</protein>
<organism evidence="6 7">
    <name type="scientific">Dinghuibacter silviterrae</name>
    <dbReference type="NCBI Taxonomy" id="1539049"/>
    <lineage>
        <taxon>Bacteria</taxon>
        <taxon>Pseudomonadati</taxon>
        <taxon>Bacteroidota</taxon>
        <taxon>Chitinophagia</taxon>
        <taxon>Chitinophagales</taxon>
        <taxon>Chitinophagaceae</taxon>
        <taxon>Dinghuibacter</taxon>
    </lineage>
</organism>
<dbReference type="Pfam" id="PF07681">
    <property type="entry name" value="DoxX"/>
    <property type="match status" value="1"/>
</dbReference>
<comment type="subcellular location">
    <subcellularLocation>
        <location evidence="1">Membrane</location>
        <topology evidence="1">Multi-pass membrane protein</topology>
    </subcellularLocation>
</comment>
<dbReference type="GO" id="GO:0016020">
    <property type="term" value="C:membrane"/>
    <property type="evidence" value="ECO:0007669"/>
    <property type="project" value="UniProtKB-SubCell"/>
</dbReference>
<feature type="transmembrane region" description="Helical" evidence="5">
    <location>
        <begin position="62"/>
        <end position="82"/>
    </location>
</feature>
<keyword evidence="7" id="KW-1185">Reference proteome</keyword>
<keyword evidence="2 5" id="KW-0812">Transmembrane</keyword>
<feature type="transmembrane region" description="Helical" evidence="5">
    <location>
        <begin position="89"/>
        <end position="109"/>
    </location>
</feature>
<gene>
    <name evidence="6" type="ORF">EDB95_1318</name>
</gene>
<name>A0A4R8DSD8_9BACT</name>
<dbReference type="AlphaFoldDB" id="A0A4R8DSD8"/>
<dbReference type="OrthoDB" id="676158at2"/>
<comment type="caution">
    <text evidence="6">The sequence shown here is derived from an EMBL/GenBank/DDBJ whole genome shotgun (WGS) entry which is preliminary data.</text>
</comment>
<evidence type="ECO:0000256" key="5">
    <source>
        <dbReference type="SAM" id="Phobius"/>
    </source>
</evidence>
<keyword evidence="4 5" id="KW-0472">Membrane</keyword>
<dbReference type="InterPro" id="IPR032808">
    <property type="entry name" value="DoxX"/>
</dbReference>
<dbReference type="Proteomes" id="UP000294498">
    <property type="component" value="Unassembled WGS sequence"/>
</dbReference>
<evidence type="ECO:0000256" key="3">
    <source>
        <dbReference type="ARBA" id="ARBA00022989"/>
    </source>
</evidence>